<sequence length="159" mass="17771">MDTALLSQQAQYSAELFVQMLLDDEGVDLDSGAWSVGWVDDFIEANRESWHQTLSAEQLERLRNLCGAFLGESLRERLDGKWIWTNQPAVEMTGTDGAVHVAFPFTKVAKHFANGEADSIYNFFIGMAVLTGRMSVDEDGVARMTQSEAEALGFRRTEE</sequence>
<proteinExistence type="predicted"/>
<dbReference type="EMBL" id="JAPNKA010000001">
    <property type="protein sequence ID" value="MCY1075773.1"/>
    <property type="molecule type" value="Genomic_DNA"/>
</dbReference>
<comment type="caution">
    <text evidence="1">The sequence shown here is derived from an EMBL/GenBank/DDBJ whole genome shotgun (WGS) entry which is preliminary data.</text>
</comment>
<gene>
    <name evidence="1" type="ORF">OV287_14965</name>
</gene>
<protein>
    <submittedName>
        <fullName evidence="1">Uncharacterized protein</fullName>
    </submittedName>
</protein>
<reference evidence="1 2" key="1">
    <citation type="submission" date="2022-11" db="EMBL/GenBank/DDBJ databases">
        <title>Minimal conservation of predation-associated metabolite biosynthetic gene clusters underscores biosynthetic potential of Myxococcota including descriptions for ten novel species: Archangium lansinium sp. nov., Myxococcus landrumus sp. nov., Nannocystis bai.</title>
        <authorList>
            <person name="Ahearne A."/>
            <person name="Stevens C."/>
            <person name="Phillips K."/>
        </authorList>
    </citation>
    <scope>NUCLEOTIDE SEQUENCE [LARGE SCALE GENOMIC DNA]</scope>
    <source>
        <strain evidence="1 2">MIWBW</strain>
    </source>
</reference>
<keyword evidence="2" id="KW-1185">Reference proteome</keyword>
<evidence type="ECO:0000313" key="2">
    <source>
        <dbReference type="Proteomes" id="UP001207654"/>
    </source>
</evidence>
<dbReference type="RefSeq" id="WP_267534687.1">
    <property type="nucleotide sequence ID" value="NZ_JAPNKA010000001.1"/>
</dbReference>
<evidence type="ECO:0000313" key="1">
    <source>
        <dbReference type="EMBL" id="MCY1075773.1"/>
    </source>
</evidence>
<dbReference type="Proteomes" id="UP001207654">
    <property type="component" value="Unassembled WGS sequence"/>
</dbReference>
<accession>A0ABT4A2D8</accession>
<name>A0ABT4A2D8_9BACT</name>
<organism evidence="1 2">
    <name type="scientific">Archangium lansingense</name>
    <dbReference type="NCBI Taxonomy" id="2995310"/>
    <lineage>
        <taxon>Bacteria</taxon>
        <taxon>Pseudomonadati</taxon>
        <taxon>Myxococcota</taxon>
        <taxon>Myxococcia</taxon>
        <taxon>Myxococcales</taxon>
        <taxon>Cystobacterineae</taxon>
        <taxon>Archangiaceae</taxon>
        <taxon>Archangium</taxon>
    </lineage>
</organism>